<evidence type="ECO:0000256" key="1">
    <source>
        <dbReference type="SAM" id="MobiDB-lite"/>
    </source>
</evidence>
<feature type="region of interest" description="Disordered" evidence="1">
    <location>
        <begin position="26"/>
        <end position="51"/>
    </location>
</feature>
<gene>
    <name evidence="2" type="ORF">ETSY2_35425</name>
</gene>
<evidence type="ECO:0000313" key="2">
    <source>
        <dbReference type="EMBL" id="ETX02507.1"/>
    </source>
</evidence>
<dbReference type="EMBL" id="AZHX01001522">
    <property type="protein sequence ID" value="ETX02507.1"/>
    <property type="molecule type" value="Genomic_DNA"/>
</dbReference>
<proteinExistence type="predicted"/>
<keyword evidence="3" id="KW-1185">Reference proteome</keyword>
<accession>W4LYQ6</accession>
<evidence type="ECO:0000313" key="3">
    <source>
        <dbReference type="Proteomes" id="UP000019140"/>
    </source>
</evidence>
<organism evidence="2 3">
    <name type="scientific">Candidatus Entotheonella gemina</name>
    <dbReference type="NCBI Taxonomy" id="1429439"/>
    <lineage>
        <taxon>Bacteria</taxon>
        <taxon>Pseudomonadati</taxon>
        <taxon>Nitrospinota/Tectimicrobiota group</taxon>
        <taxon>Candidatus Tectimicrobiota</taxon>
        <taxon>Candidatus Entotheonellia</taxon>
        <taxon>Candidatus Entotheonellales</taxon>
        <taxon>Candidatus Entotheonellaceae</taxon>
        <taxon>Candidatus Entotheonella</taxon>
    </lineage>
</organism>
<name>W4LYQ6_9BACT</name>
<dbReference type="Proteomes" id="UP000019140">
    <property type="component" value="Unassembled WGS sequence"/>
</dbReference>
<dbReference type="AlphaFoldDB" id="W4LYQ6"/>
<comment type="caution">
    <text evidence="2">The sequence shown here is derived from an EMBL/GenBank/DDBJ whole genome shotgun (WGS) entry which is preliminary data.</text>
</comment>
<reference evidence="2 3" key="1">
    <citation type="journal article" date="2014" name="Nature">
        <title>An environmental bacterial taxon with a large and distinct metabolic repertoire.</title>
        <authorList>
            <person name="Wilson M.C."/>
            <person name="Mori T."/>
            <person name="Ruckert C."/>
            <person name="Uria A.R."/>
            <person name="Helf M.J."/>
            <person name="Takada K."/>
            <person name="Gernert C."/>
            <person name="Steffens U.A."/>
            <person name="Heycke N."/>
            <person name="Schmitt S."/>
            <person name="Rinke C."/>
            <person name="Helfrich E.J."/>
            <person name="Brachmann A.O."/>
            <person name="Gurgui C."/>
            <person name="Wakimoto T."/>
            <person name="Kracht M."/>
            <person name="Crusemann M."/>
            <person name="Hentschel U."/>
            <person name="Abe I."/>
            <person name="Matsunaga S."/>
            <person name="Kalinowski J."/>
            <person name="Takeyama H."/>
            <person name="Piel J."/>
        </authorList>
    </citation>
    <scope>NUCLEOTIDE SEQUENCE [LARGE SCALE GENOMIC DNA]</scope>
    <source>
        <strain evidence="3">TSY2</strain>
    </source>
</reference>
<sequence length="51" mass="5662">MACLRMDGDDDTALCSLGTHTIIISAAPKKKEGSTKGTKKHEERKEEAFRR</sequence>
<feature type="compositionally biased region" description="Basic and acidic residues" evidence="1">
    <location>
        <begin position="29"/>
        <end position="51"/>
    </location>
</feature>
<protein>
    <submittedName>
        <fullName evidence="2">Uncharacterized protein</fullName>
    </submittedName>
</protein>
<dbReference type="HOGENOM" id="CLU_3096849_0_0_7"/>